<dbReference type="Proteomes" id="UP000738359">
    <property type="component" value="Unassembled WGS sequence"/>
</dbReference>
<feature type="region of interest" description="Disordered" evidence="1">
    <location>
        <begin position="120"/>
        <end position="177"/>
    </location>
</feature>
<proteinExistence type="predicted"/>
<dbReference type="EMBL" id="JAAAHY010000565">
    <property type="protein sequence ID" value="KAF9961992.1"/>
    <property type="molecule type" value="Genomic_DNA"/>
</dbReference>
<organism evidence="2 3">
    <name type="scientific">Mortierella alpina</name>
    <name type="common">Oleaginous fungus</name>
    <name type="synonym">Mortierella renispora</name>
    <dbReference type="NCBI Taxonomy" id="64518"/>
    <lineage>
        <taxon>Eukaryota</taxon>
        <taxon>Fungi</taxon>
        <taxon>Fungi incertae sedis</taxon>
        <taxon>Mucoromycota</taxon>
        <taxon>Mortierellomycotina</taxon>
        <taxon>Mortierellomycetes</taxon>
        <taxon>Mortierellales</taxon>
        <taxon>Mortierellaceae</taxon>
        <taxon>Mortierella</taxon>
    </lineage>
</organism>
<evidence type="ECO:0000313" key="2">
    <source>
        <dbReference type="EMBL" id="KAF9961992.1"/>
    </source>
</evidence>
<feature type="compositionally biased region" description="Polar residues" evidence="1">
    <location>
        <begin position="7"/>
        <end position="26"/>
    </location>
</feature>
<accession>A0A9P6J487</accession>
<gene>
    <name evidence="2" type="ORF">BGZ70_008156</name>
</gene>
<feature type="non-terminal residue" evidence="2">
    <location>
        <position position="1"/>
    </location>
</feature>
<comment type="caution">
    <text evidence="2">The sequence shown here is derived from an EMBL/GenBank/DDBJ whole genome shotgun (WGS) entry which is preliminary data.</text>
</comment>
<reference evidence="2" key="1">
    <citation type="journal article" date="2020" name="Fungal Divers.">
        <title>Resolving the Mortierellaceae phylogeny through synthesis of multi-gene phylogenetics and phylogenomics.</title>
        <authorList>
            <person name="Vandepol N."/>
            <person name="Liber J."/>
            <person name="Desiro A."/>
            <person name="Na H."/>
            <person name="Kennedy M."/>
            <person name="Barry K."/>
            <person name="Grigoriev I.V."/>
            <person name="Miller A.N."/>
            <person name="O'Donnell K."/>
            <person name="Stajich J.E."/>
            <person name="Bonito G."/>
        </authorList>
    </citation>
    <scope>NUCLEOTIDE SEQUENCE</scope>
    <source>
        <strain evidence="2">CK1249</strain>
    </source>
</reference>
<feature type="compositionally biased region" description="Low complexity" evidence="1">
    <location>
        <begin position="147"/>
        <end position="160"/>
    </location>
</feature>
<dbReference type="AlphaFoldDB" id="A0A9P6J487"/>
<keyword evidence="3" id="KW-1185">Reference proteome</keyword>
<evidence type="ECO:0000256" key="1">
    <source>
        <dbReference type="SAM" id="MobiDB-lite"/>
    </source>
</evidence>
<name>A0A9P6J487_MORAP</name>
<sequence length="177" mass="18581">VLATVHSPRTSPRTSPANSPRNSTTHAHGYNGRHVNSRRFSRDSMHSVTTLNLDLEANAAPAQGSSSFSSPLASPSKRDSFLAMTAVPMLSTIEENVEGIALTKGRSRPSRLVLEQSLVASSSSSSSSSLPGSPALEQYVESEAESSHSSGSSRPTSPRSMITGAASPALGKRFKDD</sequence>
<feature type="region of interest" description="Disordered" evidence="1">
    <location>
        <begin position="1"/>
        <end position="43"/>
    </location>
</feature>
<evidence type="ECO:0000313" key="3">
    <source>
        <dbReference type="Proteomes" id="UP000738359"/>
    </source>
</evidence>
<protein>
    <submittedName>
        <fullName evidence="2">Uncharacterized protein</fullName>
    </submittedName>
</protein>